<dbReference type="GO" id="GO:0015562">
    <property type="term" value="F:efflux transmembrane transporter activity"/>
    <property type="evidence" value="ECO:0007669"/>
    <property type="project" value="TreeGrafter"/>
</dbReference>
<evidence type="ECO:0000259" key="6">
    <source>
        <dbReference type="Pfam" id="PF25989"/>
    </source>
</evidence>
<keyword evidence="8" id="KW-1185">Reference proteome</keyword>
<dbReference type="InterPro" id="IPR058637">
    <property type="entry name" value="YknX-like_C"/>
</dbReference>
<feature type="coiled-coil region" evidence="2">
    <location>
        <begin position="107"/>
        <end position="165"/>
    </location>
</feature>
<comment type="similarity">
    <text evidence="1">Belongs to the membrane fusion protein (MFP) (TC 8.A.1) family.</text>
</comment>
<evidence type="ECO:0000256" key="3">
    <source>
        <dbReference type="SAM" id="Phobius"/>
    </source>
</evidence>
<dbReference type="InterPro" id="IPR006143">
    <property type="entry name" value="RND_pump_MFP"/>
</dbReference>
<feature type="domain" description="YknX-like C-terminal permuted SH3-like" evidence="6">
    <location>
        <begin position="282"/>
        <end position="346"/>
    </location>
</feature>
<dbReference type="InterPro" id="IPR058625">
    <property type="entry name" value="MdtA-like_BSH"/>
</dbReference>
<dbReference type="InterPro" id="IPR058792">
    <property type="entry name" value="Beta-barrel_RND_2"/>
</dbReference>
<dbReference type="SUPFAM" id="SSF111369">
    <property type="entry name" value="HlyD-like secretion proteins"/>
    <property type="match status" value="1"/>
</dbReference>
<dbReference type="Gene3D" id="2.40.30.170">
    <property type="match status" value="1"/>
</dbReference>
<feature type="domain" description="CusB-like beta-barrel" evidence="5">
    <location>
        <begin position="200"/>
        <end position="274"/>
    </location>
</feature>
<evidence type="ECO:0000259" key="5">
    <source>
        <dbReference type="Pfam" id="PF25954"/>
    </source>
</evidence>
<evidence type="ECO:0000259" key="4">
    <source>
        <dbReference type="Pfam" id="PF25917"/>
    </source>
</evidence>
<sequence>MTRLLRFSPLWIGVIALLAFIIYINLPNDGPSQKRGGGATPVVTEILAQKPFAITIEALGTATANESINLTSRVADIVTDIRFEDGQKVQAGDVLLTLDSRQQQARVNEITTNLGEAKRQLQRIKNLAKSNSASKQLLDEQKARVDALTAQLEVVQANLAETQIKAPFSGTLGQRNISLGAYVKAGEVITTLDDTATIKLDFSVAERHLPSISNGQQVFAKSIAYPDEVFTGEIFSIDSRIDPVTRSVGVRTKIANAEGKIKPGMLLTVTLQKQVLDTLVLDEKALVPIEDKQFVFVVQEDKAMQTEVQIGARKPGQVQILSGISAGAEVITQGTLRVRNGSAVKVLNRAGE</sequence>
<dbReference type="NCBIfam" id="TIGR01730">
    <property type="entry name" value="RND_mfp"/>
    <property type="match status" value="1"/>
</dbReference>
<keyword evidence="3" id="KW-0472">Membrane</keyword>
<evidence type="ECO:0000256" key="2">
    <source>
        <dbReference type="SAM" id="Coils"/>
    </source>
</evidence>
<dbReference type="PANTHER" id="PTHR30469:SF16">
    <property type="entry name" value="HAE1 FAMILY EFFLUX PUMP MFP COMPONENT"/>
    <property type="match status" value="1"/>
</dbReference>
<dbReference type="Gene3D" id="1.10.287.470">
    <property type="entry name" value="Helix hairpin bin"/>
    <property type="match status" value="1"/>
</dbReference>
<dbReference type="Pfam" id="PF25989">
    <property type="entry name" value="YknX_C"/>
    <property type="match status" value="1"/>
</dbReference>
<dbReference type="AlphaFoldDB" id="A0AA41WWK7"/>
<reference evidence="7" key="1">
    <citation type="submission" date="2022-07" db="EMBL/GenBank/DDBJ databases">
        <title>Characterization of the Novel Bacterium Alteromonas immobilis LMIT006 and Alteromonas gregis LMIT007.</title>
        <authorList>
            <person name="Lin X."/>
        </authorList>
    </citation>
    <scope>NUCLEOTIDE SEQUENCE</scope>
    <source>
        <strain evidence="7">LMIT007</strain>
    </source>
</reference>
<evidence type="ECO:0000313" key="7">
    <source>
        <dbReference type="EMBL" id="MCP3427864.1"/>
    </source>
</evidence>
<dbReference type="Pfam" id="PF25917">
    <property type="entry name" value="BSH_RND"/>
    <property type="match status" value="1"/>
</dbReference>
<comment type="caution">
    <text evidence="7">The sequence shown here is derived from an EMBL/GenBank/DDBJ whole genome shotgun (WGS) entry which is preliminary data.</text>
</comment>
<proteinExistence type="inferred from homology"/>
<keyword evidence="3" id="KW-0812">Transmembrane</keyword>
<name>A0AA41WWK7_9ALTE</name>
<gene>
    <name evidence="7" type="ORF">NLF92_02770</name>
</gene>
<protein>
    <submittedName>
        <fullName evidence="7">Efflux RND transporter periplasmic adaptor subunit</fullName>
    </submittedName>
</protein>
<dbReference type="Pfam" id="PF25954">
    <property type="entry name" value="Beta-barrel_RND_2"/>
    <property type="match status" value="1"/>
</dbReference>
<keyword evidence="2" id="KW-0175">Coiled coil</keyword>
<dbReference type="RefSeq" id="WP_254098649.1">
    <property type="nucleotide sequence ID" value="NZ_JANATA010000003.1"/>
</dbReference>
<evidence type="ECO:0000313" key="8">
    <source>
        <dbReference type="Proteomes" id="UP001165413"/>
    </source>
</evidence>
<accession>A0AA41WWK7</accession>
<dbReference type="Gene3D" id="2.40.420.20">
    <property type="match status" value="1"/>
</dbReference>
<dbReference type="FunFam" id="2.40.30.170:FF:000010">
    <property type="entry name" value="Efflux RND transporter periplasmic adaptor subunit"/>
    <property type="match status" value="1"/>
</dbReference>
<organism evidence="7 8">
    <name type="scientific">Opacimonas viscosa</name>
    <dbReference type="NCBI Taxonomy" id="2961944"/>
    <lineage>
        <taxon>Bacteria</taxon>
        <taxon>Pseudomonadati</taxon>
        <taxon>Pseudomonadota</taxon>
        <taxon>Gammaproteobacteria</taxon>
        <taxon>Alteromonadales</taxon>
        <taxon>Alteromonadaceae</taxon>
        <taxon>Opacimonas</taxon>
    </lineage>
</organism>
<keyword evidence="3" id="KW-1133">Transmembrane helix</keyword>
<feature type="transmembrane region" description="Helical" evidence="3">
    <location>
        <begin position="7"/>
        <end position="26"/>
    </location>
</feature>
<evidence type="ECO:0000256" key="1">
    <source>
        <dbReference type="ARBA" id="ARBA00009477"/>
    </source>
</evidence>
<dbReference type="Proteomes" id="UP001165413">
    <property type="component" value="Unassembled WGS sequence"/>
</dbReference>
<feature type="domain" description="Multidrug resistance protein MdtA-like barrel-sandwich hybrid" evidence="4">
    <location>
        <begin position="68"/>
        <end position="187"/>
    </location>
</feature>
<dbReference type="PANTHER" id="PTHR30469">
    <property type="entry name" value="MULTIDRUG RESISTANCE PROTEIN MDTA"/>
    <property type="match status" value="1"/>
</dbReference>
<dbReference type="GO" id="GO:1990281">
    <property type="term" value="C:efflux pump complex"/>
    <property type="evidence" value="ECO:0007669"/>
    <property type="project" value="TreeGrafter"/>
</dbReference>
<dbReference type="Gene3D" id="2.40.50.100">
    <property type="match status" value="1"/>
</dbReference>
<dbReference type="EMBL" id="JANATA010000003">
    <property type="protein sequence ID" value="MCP3427864.1"/>
    <property type="molecule type" value="Genomic_DNA"/>
</dbReference>